<keyword evidence="2" id="KW-1185">Reference proteome</keyword>
<proteinExistence type="predicted"/>
<gene>
    <name evidence="1" type="ORF">JHL16_26610</name>
</gene>
<organism evidence="1 2">
    <name type="scientific">Taklimakanibacter albus</name>
    <dbReference type="NCBI Taxonomy" id="2800327"/>
    <lineage>
        <taxon>Bacteria</taxon>
        <taxon>Pseudomonadati</taxon>
        <taxon>Pseudomonadota</taxon>
        <taxon>Alphaproteobacteria</taxon>
        <taxon>Hyphomicrobiales</taxon>
        <taxon>Aestuariivirgaceae</taxon>
        <taxon>Taklimakanibacter</taxon>
    </lineage>
</organism>
<dbReference type="EMBL" id="JAENHL010000008">
    <property type="protein sequence ID" value="MBK1869965.1"/>
    <property type="molecule type" value="Genomic_DNA"/>
</dbReference>
<dbReference type="Proteomes" id="UP000616151">
    <property type="component" value="Unassembled WGS sequence"/>
</dbReference>
<protein>
    <submittedName>
        <fullName evidence="1">Uncharacterized protein</fullName>
    </submittedName>
</protein>
<reference evidence="1" key="1">
    <citation type="submission" date="2021-01" db="EMBL/GenBank/DDBJ databases">
        <authorList>
            <person name="Sun Q."/>
        </authorList>
    </citation>
    <scope>NUCLEOTIDE SEQUENCE</scope>
    <source>
        <strain evidence="1">YIM B02566</strain>
    </source>
</reference>
<accession>A0ACC5RBW2</accession>
<evidence type="ECO:0000313" key="1">
    <source>
        <dbReference type="EMBL" id="MBK1869965.1"/>
    </source>
</evidence>
<sequence>MDAMRTRLAEVLAAYGADPARWPASERDRLQPLLDKEPGLLAEASEIDRVLAKAVPPAPSAQGKAQLLARITQEKQKVNVVPFERARAKPRPSIWSWGTAAALAASFAFGIFLGGNTNFGNFRSDSDVVEIDDPIVLTGIDDAPDLLEGGG</sequence>
<comment type="caution">
    <text evidence="1">The sequence shown here is derived from an EMBL/GenBank/DDBJ whole genome shotgun (WGS) entry which is preliminary data.</text>
</comment>
<evidence type="ECO:0000313" key="2">
    <source>
        <dbReference type="Proteomes" id="UP000616151"/>
    </source>
</evidence>
<name>A0ACC5RBW2_9HYPH</name>